<gene>
    <name evidence="3" type="ORF">QN277_022494</name>
</gene>
<comment type="caution">
    <text evidence="3">The sequence shown here is derived from an EMBL/GenBank/DDBJ whole genome shotgun (WGS) entry which is preliminary data.</text>
</comment>
<organism evidence="3 4">
    <name type="scientific">Acacia crassicarpa</name>
    <name type="common">northern wattle</name>
    <dbReference type="NCBI Taxonomy" id="499986"/>
    <lineage>
        <taxon>Eukaryota</taxon>
        <taxon>Viridiplantae</taxon>
        <taxon>Streptophyta</taxon>
        <taxon>Embryophyta</taxon>
        <taxon>Tracheophyta</taxon>
        <taxon>Spermatophyta</taxon>
        <taxon>Magnoliopsida</taxon>
        <taxon>eudicotyledons</taxon>
        <taxon>Gunneridae</taxon>
        <taxon>Pentapetalae</taxon>
        <taxon>rosids</taxon>
        <taxon>fabids</taxon>
        <taxon>Fabales</taxon>
        <taxon>Fabaceae</taxon>
        <taxon>Caesalpinioideae</taxon>
        <taxon>mimosoid clade</taxon>
        <taxon>Acacieae</taxon>
        <taxon>Acacia</taxon>
    </lineage>
</organism>
<dbReference type="InterPro" id="IPR016197">
    <property type="entry name" value="Chromo-like_dom_sf"/>
</dbReference>
<dbReference type="PANTHER" id="PTHR33827:SF2">
    <property type="entry name" value="PROTEIN SAWADEE HOMEODOMAIN HOMOLOG 1"/>
    <property type="match status" value="1"/>
</dbReference>
<dbReference type="GO" id="GO:0003682">
    <property type="term" value="F:chromatin binding"/>
    <property type="evidence" value="ECO:0007669"/>
    <property type="project" value="InterPro"/>
</dbReference>
<protein>
    <recommendedName>
        <fullName evidence="2">SAWADEE domain-containing protein</fullName>
    </recommendedName>
</protein>
<dbReference type="Pfam" id="PF16719">
    <property type="entry name" value="SAWADEE"/>
    <property type="match status" value="1"/>
</dbReference>
<name>A0AAE1JJA9_9FABA</name>
<evidence type="ECO:0000313" key="3">
    <source>
        <dbReference type="EMBL" id="KAK4269323.1"/>
    </source>
</evidence>
<dbReference type="InterPro" id="IPR032001">
    <property type="entry name" value="SAWADEE_dom"/>
</dbReference>
<feature type="domain" description="SAWADEE" evidence="2">
    <location>
        <begin position="145"/>
        <end position="273"/>
    </location>
</feature>
<dbReference type="EMBL" id="JAWXYG010000006">
    <property type="protein sequence ID" value="KAK4269323.1"/>
    <property type="molecule type" value="Genomic_DNA"/>
</dbReference>
<sequence length="293" mass="33620">MEDLGFKDQQIHVKDSSLLQFVKDSSHTEFFLAEIVQLENIYKDMGEKSVSLEFCQGLAKSFSSSWIRDGKDPITWEQVQDWFKNKQMKSEAQEVPSSPANSSKVVGSSDASTITDEFETCPNPKGSGCGACFGPKYEKVPDISELAFEARSAKDEAWYDVESFISYRVVSSTGELEVRVRYAGFSKSQDEWVNVKEDVRERSIPLIPTECDKVKEGDLMLCFQERDDYDLYCDARVVKIQRRLHDETECRCIFLVKYRHDDTQEVVPWNRLCRRPTQEEPAVSINPIADLWG</sequence>
<dbReference type="InterPro" id="IPR039276">
    <property type="entry name" value="SHH1/2"/>
</dbReference>
<dbReference type="AlphaFoldDB" id="A0AAE1JJA9"/>
<proteinExistence type="predicted"/>
<dbReference type="Gene3D" id="2.30.30.140">
    <property type="match status" value="1"/>
</dbReference>
<feature type="region of interest" description="Disordered" evidence="1">
    <location>
        <begin position="88"/>
        <end position="109"/>
    </location>
</feature>
<dbReference type="SUPFAM" id="SSF54160">
    <property type="entry name" value="Chromo domain-like"/>
    <property type="match status" value="1"/>
</dbReference>
<reference evidence="3" key="1">
    <citation type="submission" date="2023-10" db="EMBL/GenBank/DDBJ databases">
        <title>Chromosome-level genome of the transformable northern wattle, Acacia crassicarpa.</title>
        <authorList>
            <person name="Massaro I."/>
            <person name="Sinha N.R."/>
            <person name="Poethig S."/>
            <person name="Leichty A.R."/>
        </authorList>
    </citation>
    <scope>NUCLEOTIDE SEQUENCE</scope>
    <source>
        <strain evidence="3">Acra3RX</strain>
        <tissue evidence="3">Leaf</tissue>
    </source>
</reference>
<dbReference type="Proteomes" id="UP001293593">
    <property type="component" value="Unassembled WGS sequence"/>
</dbReference>
<feature type="compositionally biased region" description="Polar residues" evidence="1">
    <location>
        <begin position="95"/>
        <end position="109"/>
    </location>
</feature>
<accession>A0AAE1JJA9</accession>
<evidence type="ECO:0000256" key="1">
    <source>
        <dbReference type="SAM" id="MobiDB-lite"/>
    </source>
</evidence>
<evidence type="ECO:0000313" key="4">
    <source>
        <dbReference type="Proteomes" id="UP001293593"/>
    </source>
</evidence>
<dbReference type="PANTHER" id="PTHR33827">
    <property type="entry name" value="PROTEIN SAWADEE HOMEODOMAIN HOMOLOG 2"/>
    <property type="match status" value="1"/>
</dbReference>
<evidence type="ECO:0000259" key="2">
    <source>
        <dbReference type="Pfam" id="PF16719"/>
    </source>
</evidence>
<dbReference type="Gene3D" id="2.40.50.40">
    <property type="match status" value="1"/>
</dbReference>
<keyword evidence="4" id="KW-1185">Reference proteome</keyword>